<gene>
    <name evidence="2" type="ORF">AGR2A_Cc140113</name>
</gene>
<name>A0A9W5AZ75_9HYPH</name>
<comment type="caution">
    <text evidence="2">The sequence shown here is derived from an EMBL/GenBank/DDBJ whole genome shotgun (WGS) entry which is preliminary data.</text>
</comment>
<keyword evidence="3" id="KW-1185">Reference proteome</keyword>
<accession>A0A9W5AZ75</accession>
<proteinExistence type="predicted"/>
<reference evidence="2 3" key="1">
    <citation type="submission" date="2016-01" db="EMBL/GenBank/DDBJ databases">
        <authorList>
            <person name="Regsiter A."/>
            <person name="william w."/>
        </authorList>
    </citation>
    <scope>NUCLEOTIDE SEQUENCE [LARGE SCALE GENOMIC DNA]</scope>
    <source>
        <strain evidence="2 3">CFBP 5494</strain>
    </source>
</reference>
<feature type="coiled-coil region" evidence="1">
    <location>
        <begin position="275"/>
        <end position="306"/>
    </location>
</feature>
<dbReference type="AlphaFoldDB" id="A0A9W5AZ75"/>
<dbReference type="Proteomes" id="UP000191933">
    <property type="component" value="Unassembled WGS sequence"/>
</dbReference>
<dbReference type="EMBL" id="FBVY01000006">
    <property type="protein sequence ID" value="CUW88604.1"/>
    <property type="molecule type" value="Genomic_DNA"/>
</dbReference>
<keyword evidence="1" id="KW-0175">Coiled coil</keyword>
<protein>
    <submittedName>
        <fullName evidence="2">Uncharacterized protein</fullName>
    </submittedName>
</protein>
<evidence type="ECO:0000256" key="1">
    <source>
        <dbReference type="SAM" id="Coils"/>
    </source>
</evidence>
<evidence type="ECO:0000313" key="3">
    <source>
        <dbReference type="Proteomes" id="UP000191933"/>
    </source>
</evidence>
<sequence>MPEEDLVSQESSETWLDIPDAVWEPKPDFMETPSVELIREIKAHIRDTGEPWTWRGHTHTKPPKGSRIYYAGEFDIPDKYTEAGRFSPCPCCSPNNRKFGNGKIAWFPDEKVIRLIGPTCFKSLDAHMHAEAVADYEIRKQQTRDRDYILDRLDLIPGWLADCDSLAEIARGTDEFFPKLSNSLEAIGRGRFFENLRSGEMKVWEKVREPYVDKDGSLKSRSKSVQVHYGTIDGHEALAPNRGSCVKVIEDAKAKLKSLGAFSPEYIAGGAHTVKADIADQIAKAVKTLKRARDKVGAEVRFLRRENTNRLRNWGRHKGAPFQFDLVVDKGIMNVSAAAGVYPIPIPEAVRGVIIPKFDGL</sequence>
<evidence type="ECO:0000313" key="2">
    <source>
        <dbReference type="EMBL" id="CUW88604.1"/>
    </source>
</evidence>
<organism evidence="2 3">
    <name type="scientific">Agrobacterium genomosp. 2 str. CFBP 5494</name>
    <dbReference type="NCBI Taxonomy" id="1183436"/>
    <lineage>
        <taxon>Bacteria</taxon>
        <taxon>Pseudomonadati</taxon>
        <taxon>Pseudomonadota</taxon>
        <taxon>Alphaproteobacteria</taxon>
        <taxon>Hyphomicrobiales</taxon>
        <taxon>Rhizobiaceae</taxon>
        <taxon>Rhizobium/Agrobacterium group</taxon>
        <taxon>Agrobacterium</taxon>
        <taxon>Agrobacterium tumefaciens complex</taxon>
    </lineage>
</organism>